<evidence type="ECO:0000313" key="2">
    <source>
        <dbReference type="Proteomes" id="UP000595437"/>
    </source>
</evidence>
<reference evidence="2" key="1">
    <citation type="submission" date="2021-01" db="EMBL/GenBank/DDBJ databases">
        <title>Caligus Genome Assembly.</title>
        <authorList>
            <person name="Gallardo-Escarate C."/>
        </authorList>
    </citation>
    <scope>NUCLEOTIDE SEQUENCE [LARGE SCALE GENOMIC DNA]</scope>
</reference>
<gene>
    <name evidence="1" type="ORF">FKW44_019786</name>
</gene>
<organism evidence="1 2">
    <name type="scientific">Caligus rogercresseyi</name>
    <name type="common">Sea louse</name>
    <dbReference type="NCBI Taxonomy" id="217165"/>
    <lineage>
        <taxon>Eukaryota</taxon>
        <taxon>Metazoa</taxon>
        <taxon>Ecdysozoa</taxon>
        <taxon>Arthropoda</taxon>
        <taxon>Crustacea</taxon>
        <taxon>Multicrustacea</taxon>
        <taxon>Hexanauplia</taxon>
        <taxon>Copepoda</taxon>
        <taxon>Siphonostomatoida</taxon>
        <taxon>Caligidae</taxon>
        <taxon>Caligus</taxon>
    </lineage>
</organism>
<dbReference type="AlphaFoldDB" id="A0A7T8GWE2"/>
<feature type="non-terminal residue" evidence="1">
    <location>
        <position position="1"/>
    </location>
</feature>
<accession>A0A7T8GWE2</accession>
<protein>
    <submittedName>
        <fullName evidence="1">Uncharacterized protein</fullName>
    </submittedName>
</protein>
<keyword evidence="2" id="KW-1185">Reference proteome</keyword>
<dbReference type="EMBL" id="CP045903">
    <property type="protein sequence ID" value="QQP39032.1"/>
    <property type="molecule type" value="Genomic_DNA"/>
</dbReference>
<proteinExistence type="predicted"/>
<sequence>VSLKPQYTIVGIGVTTRCISGWNSIRHWRGRWGLKPWYALTVIGIRPWLAIVLSNET</sequence>
<dbReference type="Proteomes" id="UP000595437">
    <property type="component" value="Chromosome 14"/>
</dbReference>
<evidence type="ECO:0000313" key="1">
    <source>
        <dbReference type="EMBL" id="QQP39032.1"/>
    </source>
</evidence>
<name>A0A7T8GWE2_CALRO</name>